<comment type="caution">
    <text evidence="2">The sequence shown here is derived from an EMBL/GenBank/DDBJ whole genome shotgun (WGS) entry which is preliminary data.</text>
</comment>
<accession>A0AB37B123</accession>
<dbReference type="AlphaFoldDB" id="A0AB37B123"/>
<evidence type="ECO:0000313" key="2">
    <source>
        <dbReference type="EMBL" id="PRE54490.1"/>
    </source>
</evidence>
<dbReference type="EMBL" id="PVFR01000012">
    <property type="protein sequence ID" value="PRE54490.1"/>
    <property type="molecule type" value="Genomic_DNA"/>
</dbReference>
<evidence type="ECO:0000313" key="3">
    <source>
        <dbReference type="Proteomes" id="UP000237811"/>
    </source>
</evidence>
<dbReference type="Proteomes" id="UP000237811">
    <property type="component" value="Unassembled WGS sequence"/>
</dbReference>
<protein>
    <submittedName>
        <fullName evidence="2">Uncharacterized protein</fullName>
    </submittedName>
</protein>
<proteinExistence type="predicted"/>
<dbReference type="RefSeq" id="WP_105776126.1">
    <property type="nucleotide sequence ID" value="NZ_CADFGT010000010.1"/>
</dbReference>
<name>A0AB37B123_9BURK</name>
<gene>
    <name evidence="2" type="ORF">C6P99_04100</name>
</gene>
<sequence>MQIPCTITRERYADIDRTGRSYTLEFVHYAHAETGNRVRTKAHIIPNGAPFNREPDARESQLTDTDPARPTTRSSVYLDANENPAIRLSFGYSHQTRATTQILTVERGRVVTQWMMQEQFDAEYAESDVPPLVAAHALMNIGRTGGIDPTAHRYLLFALNAPAWRLALNAYGAVARNWIRRMTLQLY</sequence>
<evidence type="ECO:0000256" key="1">
    <source>
        <dbReference type="SAM" id="MobiDB-lite"/>
    </source>
</evidence>
<reference evidence="2 3" key="1">
    <citation type="submission" date="2018-03" db="EMBL/GenBank/DDBJ databases">
        <authorList>
            <person name="Nguyen K."/>
            <person name="Fouts D."/>
            <person name="Sutton G."/>
        </authorList>
    </citation>
    <scope>NUCLEOTIDE SEQUENCE [LARGE SCALE GENOMIC DNA]</scope>
    <source>
        <strain evidence="2 3">AU14328</strain>
    </source>
</reference>
<organism evidence="2 3">
    <name type="scientific">Burkholderia multivorans</name>
    <dbReference type="NCBI Taxonomy" id="87883"/>
    <lineage>
        <taxon>Bacteria</taxon>
        <taxon>Pseudomonadati</taxon>
        <taxon>Pseudomonadota</taxon>
        <taxon>Betaproteobacteria</taxon>
        <taxon>Burkholderiales</taxon>
        <taxon>Burkholderiaceae</taxon>
        <taxon>Burkholderia</taxon>
        <taxon>Burkholderia cepacia complex</taxon>
    </lineage>
</organism>
<feature type="region of interest" description="Disordered" evidence="1">
    <location>
        <begin position="46"/>
        <end position="73"/>
    </location>
</feature>